<name>A0A0R3NC86_9BRAD</name>
<comment type="caution">
    <text evidence="2">The sequence shown here is derived from an EMBL/GenBank/DDBJ whole genome shotgun (WGS) entry which is preliminary data.</text>
</comment>
<keyword evidence="1" id="KW-1133">Transmembrane helix</keyword>
<dbReference type="Proteomes" id="UP000052023">
    <property type="component" value="Unassembled WGS sequence"/>
</dbReference>
<dbReference type="AlphaFoldDB" id="A0A0R3NC86"/>
<evidence type="ECO:0000313" key="2">
    <source>
        <dbReference type="EMBL" id="KRR29628.1"/>
    </source>
</evidence>
<evidence type="ECO:0000256" key="1">
    <source>
        <dbReference type="SAM" id="Phobius"/>
    </source>
</evidence>
<feature type="transmembrane region" description="Helical" evidence="1">
    <location>
        <begin position="12"/>
        <end position="31"/>
    </location>
</feature>
<keyword evidence="1" id="KW-0812">Transmembrane</keyword>
<proteinExistence type="predicted"/>
<accession>A0A0R3NC86</accession>
<protein>
    <submittedName>
        <fullName evidence="2">Uncharacterized protein</fullName>
    </submittedName>
</protein>
<reference evidence="2 3" key="1">
    <citation type="submission" date="2014-03" db="EMBL/GenBank/DDBJ databases">
        <title>Bradyrhizobium valentinum sp. nov., isolated from effective nodules of Lupinus mariae-josephae, a lupine endemic of basic-lime soils in Eastern Spain.</title>
        <authorList>
            <person name="Duran D."/>
            <person name="Rey L."/>
            <person name="Navarro A."/>
            <person name="Busquets A."/>
            <person name="Imperial J."/>
            <person name="Ruiz-Argueso T."/>
        </authorList>
    </citation>
    <scope>NUCLEOTIDE SEQUENCE [LARGE SCALE GENOMIC DNA]</scope>
    <source>
        <strain evidence="2 3">Ro19</strain>
    </source>
</reference>
<organism evidence="2 3">
    <name type="scientific">Bradyrhizobium retamae</name>
    <dbReference type="NCBI Taxonomy" id="1300035"/>
    <lineage>
        <taxon>Bacteria</taxon>
        <taxon>Pseudomonadati</taxon>
        <taxon>Pseudomonadota</taxon>
        <taxon>Alphaproteobacteria</taxon>
        <taxon>Hyphomicrobiales</taxon>
        <taxon>Nitrobacteraceae</taxon>
        <taxon>Bradyrhizobium</taxon>
    </lineage>
</organism>
<feature type="transmembrane region" description="Helical" evidence="1">
    <location>
        <begin position="37"/>
        <end position="53"/>
    </location>
</feature>
<sequence>MPKVMNWLKTHPVLIGPALVLVAIAAVLYLLIDPFTVLFLAAIALVAGLAAFFDPKTYSRKPPT</sequence>
<keyword evidence="1" id="KW-0472">Membrane</keyword>
<gene>
    <name evidence="2" type="ORF">CQ13_38415</name>
</gene>
<dbReference type="EMBL" id="LLYA01000018">
    <property type="protein sequence ID" value="KRR29628.1"/>
    <property type="molecule type" value="Genomic_DNA"/>
</dbReference>
<keyword evidence="3" id="KW-1185">Reference proteome</keyword>
<evidence type="ECO:0000313" key="3">
    <source>
        <dbReference type="Proteomes" id="UP000052023"/>
    </source>
</evidence>